<evidence type="ECO:0000313" key="2">
    <source>
        <dbReference type="Proteomes" id="UP000499080"/>
    </source>
</evidence>
<keyword evidence="2" id="KW-1185">Reference proteome</keyword>
<comment type="caution">
    <text evidence="1">The sequence shown here is derived from an EMBL/GenBank/DDBJ whole genome shotgun (WGS) entry which is preliminary data.</text>
</comment>
<dbReference type="EMBL" id="BGPR01005857">
    <property type="protein sequence ID" value="GBN14051.1"/>
    <property type="molecule type" value="Genomic_DNA"/>
</dbReference>
<dbReference type="Proteomes" id="UP000499080">
    <property type="component" value="Unassembled WGS sequence"/>
</dbReference>
<reference evidence="1 2" key="1">
    <citation type="journal article" date="2019" name="Sci. Rep.">
        <title>Orb-weaving spider Araneus ventricosus genome elucidates the spidroin gene catalogue.</title>
        <authorList>
            <person name="Kono N."/>
            <person name="Nakamura H."/>
            <person name="Ohtoshi R."/>
            <person name="Moran D.A.P."/>
            <person name="Shinohara A."/>
            <person name="Yoshida Y."/>
            <person name="Fujiwara M."/>
            <person name="Mori M."/>
            <person name="Tomita M."/>
            <person name="Arakawa K."/>
        </authorList>
    </citation>
    <scope>NUCLEOTIDE SEQUENCE [LARGE SCALE GENOMIC DNA]</scope>
</reference>
<gene>
    <name evidence="1" type="ORF">AVEN_109131_1</name>
</gene>
<accession>A0A4Y2LGX6</accession>
<organism evidence="1 2">
    <name type="scientific">Araneus ventricosus</name>
    <name type="common">Orbweaver spider</name>
    <name type="synonym">Epeira ventricosa</name>
    <dbReference type="NCBI Taxonomy" id="182803"/>
    <lineage>
        <taxon>Eukaryota</taxon>
        <taxon>Metazoa</taxon>
        <taxon>Ecdysozoa</taxon>
        <taxon>Arthropoda</taxon>
        <taxon>Chelicerata</taxon>
        <taxon>Arachnida</taxon>
        <taxon>Araneae</taxon>
        <taxon>Araneomorphae</taxon>
        <taxon>Entelegynae</taxon>
        <taxon>Araneoidea</taxon>
        <taxon>Araneidae</taxon>
        <taxon>Araneus</taxon>
    </lineage>
</organism>
<proteinExistence type="predicted"/>
<dbReference type="AlphaFoldDB" id="A0A4Y2LGX6"/>
<sequence>MFILLRKDKARLLQWVLEKISELEPSLQHVLSKSRHGYHGGGVCHSLVMQGFEIWRLTSFNTQESKVNLFGFRGEIDPLREEHSSIEEASWH</sequence>
<name>A0A4Y2LGX6_ARAVE</name>
<evidence type="ECO:0000313" key="1">
    <source>
        <dbReference type="EMBL" id="GBN14051.1"/>
    </source>
</evidence>
<protein>
    <submittedName>
        <fullName evidence="1">Uncharacterized protein</fullName>
    </submittedName>
</protein>